<organism evidence="2">
    <name type="scientific">marine sediment metagenome</name>
    <dbReference type="NCBI Taxonomy" id="412755"/>
    <lineage>
        <taxon>unclassified sequences</taxon>
        <taxon>metagenomes</taxon>
        <taxon>ecological metagenomes</taxon>
    </lineage>
</organism>
<dbReference type="AlphaFoldDB" id="X1GEW8"/>
<proteinExistence type="predicted"/>
<keyword evidence="1" id="KW-0812">Transmembrane</keyword>
<keyword evidence="1" id="KW-1133">Transmembrane helix</keyword>
<dbReference type="EMBL" id="BARU01014178">
    <property type="protein sequence ID" value="GAH31558.1"/>
    <property type="molecule type" value="Genomic_DNA"/>
</dbReference>
<reference evidence="2" key="1">
    <citation type="journal article" date="2014" name="Front. Microbiol.">
        <title>High frequency of phylogenetically diverse reductive dehalogenase-homologous genes in deep subseafloor sedimentary metagenomes.</title>
        <authorList>
            <person name="Kawai M."/>
            <person name="Futagami T."/>
            <person name="Toyoda A."/>
            <person name="Takaki Y."/>
            <person name="Nishi S."/>
            <person name="Hori S."/>
            <person name="Arai W."/>
            <person name="Tsubouchi T."/>
            <person name="Morono Y."/>
            <person name="Uchiyama I."/>
            <person name="Ito T."/>
            <person name="Fujiyama A."/>
            <person name="Inagaki F."/>
            <person name="Takami H."/>
        </authorList>
    </citation>
    <scope>NUCLEOTIDE SEQUENCE</scope>
    <source>
        <strain evidence="2">Expedition CK06-06</strain>
    </source>
</reference>
<accession>X1GEW8</accession>
<feature type="transmembrane region" description="Helical" evidence="1">
    <location>
        <begin position="6"/>
        <end position="28"/>
    </location>
</feature>
<protein>
    <submittedName>
        <fullName evidence="2">Uncharacterized protein</fullName>
    </submittedName>
</protein>
<evidence type="ECO:0000256" key="1">
    <source>
        <dbReference type="SAM" id="Phobius"/>
    </source>
</evidence>
<evidence type="ECO:0000313" key="2">
    <source>
        <dbReference type="EMBL" id="GAH31558.1"/>
    </source>
</evidence>
<gene>
    <name evidence="2" type="ORF">S03H2_25178</name>
</gene>
<name>X1GEW8_9ZZZZ</name>
<sequence length="70" mass="8273">MPYQYYDGVLIAYVFLTLGILLYAGYLIPTRTSSKSLRSRVKEKRRKLYVRPIGTENWISFDDWVTSTNF</sequence>
<comment type="caution">
    <text evidence="2">The sequence shown here is derived from an EMBL/GenBank/DDBJ whole genome shotgun (WGS) entry which is preliminary data.</text>
</comment>
<keyword evidence="1" id="KW-0472">Membrane</keyword>